<name>A0A401QAP1_SCYTO</name>
<evidence type="ECO:0000256" key="1">
    <source>
        <dbReference type="SAM" id="Coils"/>
    </source>
</evidence>
<feature type="coiled-coil region" evidence="1">
    <location>
        <begin position="4"/>
        <end position="31"/>
    </location>
</feature>
<dbReference type="PANTHER" id="PTHR40472:SF11">
    <property type="entry name" value="RAPUNZEL 3-RELATED"/>
    <property type="match status" value="1"/>
</dbReference>
<evidence type="ECO:0000313" key="2">
    <source>
        <dbReference type="EMBL" id="GCB82458.1"/>
    </source>
</evidence>
<comment type="caution">
    <text evidence="2">The sequence shown here is derived from an EMBL/GenBank/DDBJ whole genome shotgun (WGS) entry which is preliminary data.</text>
</comment>
<dbReference type="OrthoDB" id="9939466at2759"/>
<proteinExistence type="predicted"/>
<accession>A0A401QAP1</accession>
<dbReference type="AlphaFoldDB" id="A0A401QAP1"/>
<dbReference type="InterPro" id="IPR039051">
    <property type="entry name" value="SE-CTX-like"/>
</dbReference>
<dbReference type="PANTHER" id="PTHR40472">
    <property type="entry name" value="RICIN B-TYPE LECTIN DOMAIN-CONTAINING PROTEIN"/>
    <property type="match status" value="1"/>
</dbReference>
<dbReference type="EMBL" id="BFAA01023453">
    <property type="protein sequence ID" value="GCB82458.1"/>
    <property type="molecule type" value="Genomic_DNA"/>
</dbReference>
<protein>
    <recommendedName>
        <fullName evidence="4">Rapunzel 5</fullName>
    </recommendedName>
</protein>
<keyword evidence="1" id="KW-0175">Coiled coil</keyword>
<gene>
    <name evidence="2" type="ORF">scyTo_0022672</name>
</gene>
<reference evidence="2 3" key="1">
    <citation type="journal article" date="2018" name="Nat. Ecol. Evol.">
        <title>Shark genomes provide insights into elasmobranch evolution and the origin of vertebrates.</title>
        <authorList>
            <person name="Hara Y"/>
            <person name="Yamaguchi K"/>
            <person name="Onimaru K"/>
            <person name="Kadota M"/>
            <person name="Koyanagi M"/>
            <person name="Keeley SD"/>
            <person name="Tatsumi K"/>
            <person name="Tanaka K"/>
            <person name="Motone F"/>
            <person name="Kageyama Y"/>
            <person name="Nozu R"/>
            <person name="Adachi N"/>
            <person name="Nishimura O"/>
            <person name="Nakagawa R"/>
            <person name="Tanegashima C"/>
            <person name="Kiyatake I"/>
            <person name="Matsumoto R"/>
            <person name="Murakumo K"/>
            <person name="Nishida K"/>
            <person name="Terakita A"/>
            <person name="Kuratani S"/>
            <person name="Sato K"/>
            <person name="Hyodo S Kuraku.S."/>
        </authorList>
    </citation>
    <scope>NUCLEOTIDE SEQUENCE [LARGE SCALE GENOMIC DNA]</scope>
</reference>
<evidence type="ECO:0008006" key="4">
    <source>
        <dbReference type="Google" id="ProtNLM"/>
    </source>
</evidence>
<dbReference type="OMA" id="EAKPQFR"/>
<sequence>MANDKELDQALAELKANMKEAKVSMQVFQNRERFSTISGVLKPIFQVAGIILKLALGKRESEELTYMKEQFQTVRNQLDVISDQIKQVLWEIEKSTINNQYFPIEENLKNQFRKYMDIINAAPEFRESEKREFLTHFDVTKGDQNLHTLYDAVMGHSAIFGKPILETAMLYDQRNRRLMEELCSRLKELFCIGLIAMIGHAALTGTDVEALKKEWNEKITKVESRMKSMIDQCTKEFAEQAEIDVEGLIKNKGERDNKGCATYIIEALTGKYDWVKWSVRVYDPVSGFDNHCVIGPNRFHFFRLNGVNVVVSYAIDPKSPLNEAQIRQLMEGKDSWNDAKEVATFVHNNLPSGYVVHTVRRYKDLWVHKNFPNSCHFWETYSGVTLCVHST</sequence>
<organism evidence="2 3">
    <name type="scientific">Scyliorhinus torazame</name>
    <name type="common">Cloudy catshark</name>
    <name type="synonym">Catulus torazame</name>
    <dbReference type="NCBI Taxonomy" id="75743"/>
    <lineage>
        <taxon>Eukaryota</taxon>
        <taxon>Metazoa</taxon>
        <taxon>Chordata</taxon>
        <taxon>Craniata</taxon>
        <taxon>Vertebrata</taxon>
        <taxon>Chondrichthyes</taxon>
        <taxon>Elasmobranchii</taxon>
        <taxon>Galeomorphii</taxon>
        <taxon>Galeoidea</taxon>
        <taxon>Carcharhiniformes</taxon>
        <taxon>Scyliorhinidae</taxon>
        <taxon>Scyliorhinus</taxon>
    </lineage>
</organism>
<keyword evidence="3" id="KW-1185">Reference proteome</keyword>
<evidence type="ECO:0000313" key="3">
    <source>
        <dbReference type="Proteomes" id="UP000288216"/>
    </source>
</evidence>
<dbReference type="Proteomes" id="UP000288216">
    <property type="component" value="Unassembled WGS sequence"/>
</dbReference>